<protein>
    <submittedName>
        <fullName evidence="1">Uncharacterized protein</fullName>
    </submittedName>
</protein>
<organism evidence="1 2">
    <name type="scientific">Coprinellus micaceus</name>
    <name type="common">Glistening ink-cap mushroom</name>
    <name type="synonym">Coprinus micaceus</name>
    <dbReference type="NCBI Taxonomy" id="71717"/>
    <lineage>
        <taxon>Eukaryota</taxon>
        <taxon>Fungi</taxon>
        <taxon>Dikarya</taxon>
        <taxon>Basidiomycota</taxon>
        <taxon>Agaricomycotina</taxon>
        <taxon>Agaricomycetes</taxon>
        <taxon>Agaricomycetidae</taxon>
        <taxon>Agaricales</taxon>
        <taxon>Agaricineae</taxon>
        <taxon>Psathyrellaceae</taxon>
        <taxon>Coprinellus</taxon>
    </lineage>
</organism>
<comment type="caution">
    <text evidence="1">The sequence shown here is derived from an EMBL/GenBank/DDBJ whole genome shotgun (WGS) entry which is preliminary data.</text>
</comment>
<sequence>MTWFARTVALHPPPPLLYQLWFGSTAAPCDAFGGNCACRAKQLASTLGLNVAPWHAVVEPALVGEAVRANPVPTNLRPKRRPSGCSWRNLCLSGKVVRVNLSANLRLKRRSV</sequence>
<proteinExistence type="predicted"/>
<evidence type="ECO:0000313" key="2">
    <source>
        <dbReference type="Proteomes" id="UP000298030"/>
    </source>
</evidence>
<keyword evidence="2" id="KW-1185">Reference proteome</keyword>
<dbReference type="Proteomes" id="UP000298030">
    <property type="component" value="Unassembled WGS sequence"/>
</dbReference>
<dbReference type="AlphaFoldDB" id="A0A4Y7RZ86"/>
<accession>A0A4Y7RZ86</accession>
<gene>
    <name evidence="1" type="ORF">FA13DRAFT_1721628</name>
</gene>
<reference evidence="1 2" key="1">
    <citation type="journal article" date="2019" name="Nat. Ecol. Evol.">
        <title>Megaphylogeny resolves global patterns of mushroom evolution.</title>
        <authorList>
            <person name="Varga T."/>
            <person name="Krizsan K."/>
            <person name="Foldi C."/>
            <person name="Dima B."/>
            <person name="Sanchez-Garcia M."/>
            <person name="Sanchez-Ramirez S."/>
            <person name="Szollosi G.J."/>
            <person name="Szarkandi J.G."/>
            <person name="Papp V."/>
            <person name="Albert L."/>
            <person name="Andreopoulos W."/>
            <person name="Angelini C."/>
            <person name="Antonin V."/>
            <person name="Barry K.W."/>
            <person name="Bougher N.L."/>
            <person name="Buchanan P."/>
            <person name="Buyck B."/>
            <person name="Bense V."/>
            <person name="Catcheside P."/>
            <person name="Chovatia M."/>
            <person name="Cooper J."/>
            <person name="Damon W."/>
            <person name="Desjardin D."/>
            <person name="Finy P."/>
            <person name="Geml J."/>
            <person name="Haridas S."/>
            <person name="Hughes K."/>
            <person name="Justo A."/>
            <person name="Karasinski D."/>
            <person name="Kautmanova I."/>
            <person name="Kiss B."/>
            <person name="Kocsube S."/>
            <person name="Kotiranta H."/>
            <person name="LaButti K.M."/>
            <person name="Lechner B.E."/>
            <person name="Liimatainen K."/>
            <person name="Lipzen A."/>
            <person name="Lukacs Z."/>
            <person name="Mihaltcheva S."/>
            <person name="Morgado L.N."/>
            <person name="Niskanen T."/>
            <person name="Noordeloos M.E."/>
            <person name="Ohm R.A."/>
            <person name="Ortiz-Santana B."/>
            <person name="Ovrebo C."/>
            <person name="Racz N."/>
            <person name="Riley R."/>
            <person name="Savchenko A."/>
            <person name="Shiryaev A."/>
            <person name="Soop K."/>
            <person name="Spirin V."/>
            <person name="Szebenyi C."/>
            <person name="Tomsovsky M."/>
            <person name="Tulloss R.E."/>
            <person name="Uehling J."/>
            <person name="Grigoriev I.V."/>
            <person name="Vagvolgyi C."/>
            <person name="Papp T."/>
            <person name="Martin F.M."/>
            <person name="Miettinen O."/>
            <person name="Hibbett D.S."/>
            <person name="Nagy L.G."/>
        </authorList>
    </citation>
    <scope>NUCLEOTIDE SEQUENCE [LARGE SCALE GENOMIC DNA]</scope>
    <source>
        <strain evidence="1 2">FP101781</strain>
    </source>
</reference>
<name>A0A4Y7RZ86_COPMI</name>
<dbReference type="EMBL" id="QPFP01000399">
    <property type="protein sequence ID" value="TEB14134.1"/>
    <property type="molecule type" value="Genomic_DNA"/>
</dbReference>
<evidence type="ECO:0000313" key="1">
    <source>
        <dbReference type="EMBL" id="TEB14134.1"/>
    </source>
</evidence>